<reference evidence="1" key="1">
    <citation type="journal article" date="2014" name="Front. Microbiol.">
        <title>High frequency of phylogenetically diverse reductive dehalogenase-homologous genes in deep subseafloor sedimentary metagenomes.</title>
        <authorList>
            <person name="Kawai M."/>
            <person name="Futagami T."/>
            <person name="Toyoda A."/>
            <person name="Takaki Y."/>
            <person name="Nishi S."/>
            <person name="Hori S."/>
            <person name="Arai W."/>
            <person name="Tsubouchi T."/>
            <person name="Morono Y."/>
            <person name="Uchiyama I."/>
            <person name="Ito T."/>
            <person name="Fujiyama A."/>
            <person name="Inagaki F."/>
            <person name="Takami H."/>
        </authorList>
    </citation>
    <scope>NUCLEOTIDE SEQUENCE</scope>
    <source>
        <strain evidence="1">Expedition CK06-06</strain>
    </source>
</reference>
<protein>
    <submittedName>
        <fullName evidence="1">Uncharacterized protein</fullName>
    </submittedName>
</protein>
<dbReference type="AlphaFoldDB" id="X0RGX7"/>
<comment type="caution">
    <text evidence="1">The sequence shown here is derived from an EMBL/GenBank/DDBJ whole genome shotgun (WGS) entry which is preliminary data.</text>
</comment>
<feature type="non-terminal residue" evidence="1">
    <location>
        <position position="42"/>
    </location>
</feature>
<evidence type="ECO:0000313" key="1">
    <source>
        <dbReference type="EMBL" id="GAF68119.1"/>
    </source>
</evidence>
<dbReference type="EMBL" id="BARS01005057">
    <property type="protein sequence ID" value="GAF68119.1"/>
    <property type="molecule type" value="Genomic_DNA"/>
</dbReference>
<sequence length="42" mass="4409">MDMAYVLGMNAKLYYGTAAAALGTLTEIDNVKDLTLALDAGE</sequence>
<accession>X0RGX7</accession>
<proteinExistence type="predicted"/>
<gene>
    <name evidence="1" type="ORF">S01H1_09903</name>
</gene>
<name>X0RGX7_9ZZZZ</name>
<organism evidence="1">
    <name type="scientific">marine sediment metagenome</name>
    <dbReference type="NCBI Taxonomy" id="412755"/>
    <lineage>
        <taxon>unclassified sequences</taxon>
        <taxon>metagenomes</taxon>
        <taxon>ecological metagenomes</taxon>
    </lineage>
</organism>